<evidence type="ECO:0000313" key="2">
    <source>
        <dbReference type="EMBL" id="ADZ47917.1"/>
    </source>
</evidence>
<reference evidence="2" key="1">
    <citation type="journal article" date="2013" name="Syst. Entomol.">
        <title>Phylogenomics of Hemiptera (Insecta: Paraneoptera) based on mitochondrial genomes.</title>
        <authorList>
            <person name="Cui Y."/>
            <person name="Xie G."/>
            <person name="Hua J."/>
            <person name="Dang K."/>
            <person name="Zhou J."/>
            <person name="Liu X."/>
            <person name="Wang G."/>
            <person name="Yu X."/>
            <person name="Bu W."/>
        </authorList>
    </citation>
    <scope>NUCLEOTIDE SEQUENCE</scope>
</reference>
<dbReference type="EMBL" id="JF323862">
    <property type="protein sequence ID" value="ADZ47917.1"/>
    <property type="molecule type" value="Genomic_DNA"/>
</dbReference>
<keyword evidence="1" id="KW-1133">Transmembrane helix</keyword>
<geneLocation type="mitochondrion" evidence="2"/>
<name>L7NB17_9HEMI</name>
<dbReference type="AlphaFoldDB" id="L7NB17"/>
<proteinExistence type="predicted"/>
<keyword evidence="1" id="KW-0472">Membrane</keyword>
<feature type="transmembrane region" description="Helical" evidence="1">
    <location>
        <begin position="12"/>
        <end position="30"/>
    </location>
</feature>
<sequence length="50" mass="6167">MPQMYPLPTMVLYIYVTFILLYLLPHIYFMKEVTPIPPSFKHTYKMKLKW</sequence>
<keyword evidence="2" id="KW-0496">Mitochondrion</keyword>
<gene>
    <name evidence="2" type="primary">ATP8</name>
</gene>
<protein>
    <submittedName>
        <fullName evidence="2">ATP synthase F0 subunit 8</fullName>
    </submittedName>
</protein>
<accession>L7NB17</accession>
<evidence type="ECO:0000256" key="1">
    <source>
        <dbReference type="SAM" id="Phobius"/>
    </source>
</evidence>
<organism evidence="2">
    <name type="scientific">Xenophyes cascus</name>
    <dbReference type="NCBI Taxonomy" id="984453"/>
    <lineage>
        <taxon>Eukaryota</taxon>
        <taxon>Metazoa</taxon>
        <taxon>Ecdysozoa</taxon>
        <taxon>Arthropoda</taxon>
        <taxon>Hexapoda</taxon>
        <taxon>Insecta</taxon>
        <taxon>Pterygota</taxon>
        <taxon>Neoptera</taxon>
        <taxon>Paraneoptera</taxon>
        <taxon>Hemiptera</taxon>
        <taxon>Coleorrhyncha</taxon>
        <taxon>Peloridiidae</taxon>
        <taxon>Xenophyes</taxon>
    </lineage>
</organism>
<keyword evidence="1" id="KW-0812">Transmembrane</keyword>